<dbReference type="AlphaFoldDB" id="A0A7W9L744"/>
<accession>A0A7W9L744</accession>
<name>A0A7W9L744_BREVE</name>
<dbReference type="Gene3D" id="2.60.120.1440">
    <property type="match status" value="1"/>
</dbReference>
<dbReference type="PANTHER" id="PTHR30273">
    <property type="entry name" value="PERIPLASMIC SIGNAL SENSOR AND SIGMA FACTOR ACTIVATOR FECR-RELATED"/>
    <property type="match status" value="1"/>
</dbReference>
<proteinExistence type="predicted"/>
<dbReference type="PANTHER" id="PTHR30273:SF2">
    <property type="entry name" value="PROTEIN FECR"/>
    <property type="match status" value="1"/>
</dbReference>
<organism evidence="1 2">
    <name type="scientific">Brevundimonas vesicularis</name>
    <name type="common">Pseudomonas vesicularis</name>
    <dbReference type="NCBI Taxonomy" id="41276"/>
    <lineage>
        <taxon>Bacteria</taxon>
        <taxon>Pseudomonadati</taxon>
        <taxon>Pseudomonadota</taxon>
        <taxon>Alphaproteobacteria</taxon>
        <taxon>Caulobacterales</taxon>
        <taxon>Caulobacteraceae</taxon>
        <taxon>Brevundimonas</taxon>
    </lineage>
</organism>
<dbReference type="Proteomes" id="UP000556201">
    <property type="component" value="Unassembled WGS sequence"/>
</dbReference>
<evidence type="ECO:0000313" key="2">
    <source>
        <dbReference type="Proteomes" id="UP000556201"/>
    </source>
</evidence>
<dbReference type="EMBL" id="JACHLJ010000005">
    <property type="protein sequence ID" value="MBB5773097.1"/>
    <property type="molecule type" value="Genomic_DNA"/>
</dbReference>
<sequence>MRLFEGEADFTVLGDQGWPFVVEVGHRQIETAEGGGFRVRKLGREPIDLLVHQGVVQIGDDQIGRRGVLRSDTQITLGSGRDGRRDSLPRHVSPTVINRELAWREGKIAFEGESLAQAASAFQRYSNVRILIADPTLAREPVSGLFSANDPVGFSRAVADLFGTPIRVERTRVVVGLPQAGA</sequence>
<comment type="caution">
    <text evidence="1">The sequence shown here is derived from an EMBL/GenBank/DDBJ whole genome shotgun (WGS) entry which is preliminary data.</text>
</comment>
<dbReference type="GO" id="GO:0016989">
    <property type="term" value="F:sigma factor antagonist activity"/>
    <property type="evidence" value="ECO:0007669"/>
    <property type="project" value="TreeGrafter"/>
</dbReference>
<reference evidence="1 2" key="1">
    <citation type="submission" date="2020-08" db="EMBL/GenBank/DDBJ databases">
        <title>Functional genomics of gut bacteria from endangered species of beetles.</title>
        <authorList>
            <person name="Carlos-Shanley C."/>
        </authorList>
    </citation>
    <scope>NUCLEOTIDE SEQUENCE [LARGE SCALE GENOMIC DNA]</scope>
    <source>
        <strain evidence="1 2">S00192</strain>
    </source>
</reference>
<gene>
    <name evidence="1" type="ORF">HNP47_003119</name>
</gene>
<dbReference type="InterPro" id="IPR012373">
    <property type="entry name" value="Ferrdict_sens_TM"/>
</dbReference>
<protein>
    <submittedName>
        <fullName evidence="1">Ferric-dicitrate binding protein FerR (Iron transport regulator)</fullName>
    </submittedName>
</protein>
<dbReference type="Gene3D" id="3.55.50.30">
    <property type="match status" value="1"/>
</dbReference>
<evidence type="ECO:0000313" key="1">
    <source>
        <dbReference type="EMBL" id="MBB5773097.1"/>
    </source>
</evidence>